<evidence type="ECO:0000313" key="3">
    <source>
        <dbReference type="Proteomes" id="UP000321901"/>
    </source>
</evidence>
<evidence type="ECO:0000256" key="1">
    <source>
        <dbReference type="SAM" id="Phobius"/>
    </source>
</evidence>
<accession>A0A511Z9J3</accession>
<feature type="transmembrane region" description="Helical" evidence="1">
    <location>
        <begin position="47"/>
        <end position="68"/>
    </location>
</feature>
<evidence type="ECO:0008006" key="4">
    <source>
        <dbReference type="Google" id="ProtNLM"/>
    </source>
</evidence>
<name>A0A511Z9J3_9BACL</name>
<reference evidence="2 3" key="1">
    <citation type="submission" date="2019-07" db="EMBL/GenBank/DDBJ databases">
        <title>Whole genome shotgun sequence of Sporosarcina luteola NBRC 105378.</title>
        <authorList>
            <person name="Hosoyama A."/>
            <person name="Uohara A."/>
            <person name="Ohji S."/>
            <person name="Ichikawa N."/>
        </authorList>
    </citation>
    <scope>NUCLEOTIDE SEQUENCE [LARGE SCALE GENOMIC DNA]</scope>
    <source>
        <strain evidence="2 3">NBRC 105378</strain>
    </source>
</reference>
<dbReference type="AlphaFoldDB" id="A0A511Z9J3"/>
<dbReference type="Proteomes" id="UP000321901">
    <property type="component" value="Unassembled WGS sequence"/>
</dbReference>
<dbReference type="EMBL" id="BJYL01000032">
    <property type="protein sequence ID" value="GEN84098.1"/>
    <property type="molecule type" value="Genomic_DNA"/>
</dbReference>
<sequence length="143" mass="16161">MYGTIVFVHVVSAVLSIGPLFLLMPTIKRLRNVDVSTESAYLSVIHVIIRIVMHSGHMLVISGVLLILTGPWPWYASWVIATLAVLLLSGVFLSTGFTKVLRKYHLPESNKGDLLTILNRTSWIYIGLMLIMLWLMVQKPMLW</sequence>
<gene>
    <name evidence="2" type="ORF">SLU01_24100</name>
</gene>
<evidence type="ECO:0000313" key="2">
    <source>
        <dbReference type="EMBL" id="GEN84098.1"/>
    </source>
</evidence>
<comment type="caution">
    <text evidence="2">The sequence shown here is derived from an EMBL/GenBank/DDBJ whole genome shotgun (WGS) entry which is preliminary data.</text>
</comment>
<organism evidence="2 3">
    <name type="scientific">Sporosarcina luteola</name>
    <dbReference type="NCBI Taxonomy" id="582850"/>
    <lineage>
        <taxon>Bacteria</taxon>
        <taxon>Bacillati</taxon>
        <taxon>Bacillota</taxon>
        <taxon>Bacilli</taxon>
        <taxon>Bacillales</taxon>
        <taxon>Caryophanaceae</taxon>
        <taxon>Sporosarcina</taxon>
    </lineage>
</organism>
<keyword evidence="1" id="KW-0472">Membrane</keyword>
<keyword evidence="1" id="KW-0812">Transmembrane</keyword>
<proteinExistence type="predicted"/>
<feature type="transmembrane region" description="Helical" evidence="1">
    <location>
        <begin position="117"/>
        <end position="137"/>
    </location>
</feature>
<feature type="transmembrane region" description="Helical" evidence="1">
    <location>
        <begin position="74"/>
        <end position="97"/>
    </location>
</feature>
<keyword evidence="1" id="KW-1133">Transmembrane helix</keyword>
<protein>
    <recommendedName>
        <fullName evidence="4">DUF2269 domain-containing protein</fullName>
    </recommendedName>
</protein>
<feature type="transmembrane region" description="Helical" evidence="1">
    <location>
        <begin position="6"/>
        <end position="27"/>
    </location>
</feature>
<keyword evidence="3" id="KW-1185">Reference proteome</keyword>